<evidence type="ECO:0000256" key="1">
    <source>
        <dbReference type="SAM" id="MobiDB-lite"/>
    </source>
</evidence>
<dbReference type="OrthoDB" id="9794638at2"/>
<protein>
    <submittedName>
        <fullName evidence="3">Asp/Glu/hydantoin racemase</fullName>
    </submittedName>
</protein>
<dbReference type="SMART" id="SM00903">
    <property type="entry name" value="Flavin_Reduct"/>
    <property type="match status" value="1"/>
</dbReference>
<dbReference type="EMBL" id="CP021455">
    <property type="protein sequence ID" value="ARU06210.1"/>
    <property type="molecule type" value="Genomic_DNA"/>
</dbReference>
<accession>A0A1Y0ES10</accession>
<dbReference type="Proteomes" id="UP000196138">
    <property type="component" value="Chromosome"/>
</dbReference>
<dbReference type="PANTHER" id="PTHR43812">
    <property type="entry name" value="BLR2425 PROTEIN"/>
    <property type="match status" value="1"/>
</dbReference>
<dbReference type="InterPro" id="IPR012349">
    <property type="entry name" value="Split_barrel_FMN-bd"/>
</dbReference>
<dbReference type="Pfam" id="PF01613">
    <property type="entry name" value="Flavin_Reduct"/>
    <property type="match status" value="1"/>
</dbReference>
<feature type="domain" description="Flavin reductase like" evidence="2">
    <location>
        <begin position="35"/>
        <end position="188"/>
    </location>
</feature>
<dbReference type="GO" id="GO:0010181">
    <property type="term" value="F:FMN binding"/>
    <property type="evidence" value="ECO:0007669"/>
    <property type="project" value="InterPro"/>
</dbReference>
<dbReference type="RefSeq" id="WP_087283128.1">
    <property type="nucleotide sequence ID" value="NZ_CP021455.1"/>
</dbReference>
<organism evidence="3 4">
    <name type="scientific">Comamonas serinivorans</name>
    <dbReference type="NCBI Taxonomy" id="1082851"/>
    <lineage>
        <taxon>Bacteria</taxon>
        <taxon>Pseudomonadati</taxon>
        <taxon>Pseudomonadota</taxon>
        <taxon>Betaproteobacteria</taxon>
        <taxon>Burkholderiales</taxon>
        <taxon>Comamonadaceae</taxon>
        <taxon>Comamonas</taxon>
    </lineage>
</organism>
<reference evidence="3 4" key="1">
    <citation type="submission" date="2017-05" db="EMBL/GenBank/DDBJ databases">
        <authorList>
            <person name="Song R."/>
            <person name="Chenine A.L."/>
            <person name="Ruprecht R.M."/>
        </authorList>
    </citation>
    <scope>NUCLEOTIDE SEQUENCE [LARGE SCALE GENOMIC DNA]</scope>
    <source>
        <strain evidence="3 4">DSM 26136</strain>
    </source>
</reference>
<evidence type="ECO:0000259" key="2">
    <source>
        <dbReference type="SMART" id="SM00903"/>
    </source>
</evidence>
<proteinExistence type="predicted"/>
<evidence type="ECO:0000313" key="3">
    <source>
        <dbReference type="EMBL" id="ARU06210.1"/>
    </source>
</evidence>
<name>A0A1Y0ES10_9BURK</name>
<sequence>MAGRHPQPGAPVPQTATHFYEPKDGHRLPHDPFNAIVAPRPIGWISTQDAQGVLNLAPYSFFNGFNYKPPIVGFSSLGDKDSVRNARATGEFGWSLATRPLAEAMNASCAMVPPEVDEFALAGLTPEPSRCIAAPRVAESPVSFECKVTQILQLQNAAHEDLPTWVVFGEVVAVHIAEHLLIDGIYQTAAAQPISRGGGPADYFDVRPDNLFKMRRPG</sequence>
<gene>
    <name evidence="3" type="ORF">CCO03_17370</name>
</gene>
<keyword evidence="4" id="KW-1185">Reference proteome</keyword>
<dbReference type="PANTHER" id="PTHR43812:SF2">
    <property type="entry name" value="FLAVIN REDUCTASE LIKE DOMAIN-CONTAINING PROTEIN"/>
    <property type="match status" value="1"/>
</dbReference>
<dbReference type="InterPro" id="IPR002563">
    <property type="entry name" value="Flavin_Rdtase-like_dom"/>
</dbReference>
<feature type="region of interest" description="Disordered" evidence="1">
    <location>
        <begin position="1"/>
        <end position="20"/>
    </location>
</feature>
<dbReference type="SUPFAM" id="SSF50475">
    <property type="entry name" value="FMN-binding split barrel"/>
    <property type="match status" value="1"/>
</dbReference>
<dbReference type="AlphaFoldDB" id="A0A1Y0ES10"/>
<dbReference type="Gene3D" id="2.30.110.10">
    <property type="entry name" value="Electron Transport, Fmn-binding Protein, Chain A"/>
    <property type="match status" value="1"/>
</dbReference>
<dbReference type="GO" id="GO:0016646">
    <property type="term" value="F:oxidoreductase activity, acting on the CH-NH group of donors, NAD or NADP as acceptor"/>
    <property type="evidence" value="ECO:0007669"/>
    <property type="project" value="UniProtKB-ARBA"/>
</dbReference>
<evidence type="ECO:0000313" key="4">
    <source>
        <dbReference type="Proteomes" id="UP000196138"/>
    </source>
</evidence>
<dbReference type="KEGG" id="cser:CCO03_17370"/>